<dbReference type="Gene3D" id="1.10.340.70">
    <property type="match status" value="1"/>
</dbReference>
<evidence type="ECO:0000313" key="4">
    <source>
        <dbReference type="Proteomes" id="UP001474421"/>
    </source>
</evidence>
<evidence type="ECO:0000256" key="1">
    <source>
        <dbReference type="ARBA" id="ARBA00039658"/>
    </source>
</evidence>
<sequence length="248" mass="28918">MPRRLSPKHVRWAQYFQRFRFQLKYVLGGSNFLADALSRLPQYDSKREEVVQATMPPYSRKNAKLDSCSRTVSFEDDIRAALLQDAWLLNNPGLLTQRDGLAWYDNKLYVPQKMRSRVYHRCHDSKQAGHFGSLKTLHLARRQFWWPRMRHDIETYVKNCYICAQSKPYPGKPMGLLQSVADPNQPWQDIGTDFIVELPEVRGYTVIWTVVDLFSKQAHFIPCKGLPSAKRLAKMFLGKWEAGKILIV</sequence>
<dbReference type="GO" id="GO:0003676">
    <property type="term" value="F:nucleic acid binding"/>
    <property type="evidence" value="ECO:0007669"/>
    <property type="project" value="InterPro"/>
</dbReference>
<evidence type="ECO:0000259" key="2">
    <source>
        <dbReference type="Pfam" id="PF17921"/>
    </source>
</evidence>
<dbReference type="FunFam" id="1.10.340.70:FF:000001">
    <property type="entry name" value="Retrovirus-related Pol polyprotein from transposon gypsy-like Protein"/>
    <property type="match status" value="1"/>
</dbReference>
<dbReference type="InterPro" id="IPR012337">
    <property type="entry name" value="RNaseH-like_sf"/>
</dbReference>
<gene>
    <name evidence="3" type="ORF">NXF25_018913</name>
</gene>
<keyword evidence="4" id="KW-1185">Reference proteome</keyword>
<protein>
    <recommendedName>
        <fullName evidence="1">Gypsy retrotransposon integrase-like protein 1</fullName>
    </recommendedName>
</protein>
<dbReference type="Pfam" id="PF17921">
    <property type="entry name" value="Integrase_H2C2"/>
    <property type="match status" value="1"/>
</dbReference>
<proteinExistence type="predicted"/>
<dbReference type="InterPro" id="IPR041588">
    <property type="entry name" value="Integrase_H2C2"/>
</dbReference>
<dbReference type="EMBL" id="JAOTOJ010000009">
    <property type="protein sequence ID" value="KAK9395552.1"/>
    <property type="molecule type" value="Genomic_DNA"/>
</dbReference>
<accession>A0AAW1B0D8</accession>
<organism evidence="3 4">
    <name type="scientific">Crotalus adamanteus</name>
    <name type="common">Eastern diamondback rattlesnake</name>
    <dbReference type="NCBI Taxonomy" id="8729"/>
    <lineage>
        <taxon>Eukaryota</taxon>
        <taxon>Metazoa</taxon>
        <taxon>Chordata</taxon>
        <taxon>Craniata</taxon>
        <taxon>Vertebrata</taxon>
        <taxon>Euteleostomi</taxon>
        <taxon>Lepidosauria</taxon>
        <taxon>Squamata</taxon>
        <taxon>Bifurcata</taxon>
        <taxon>Unidentata</taxon>
        <taxon>Episquamata</taxon>
        <taxon>Toxicofera</taxon>
        <taxon>Serpentes</taxon>
        <taxon>Colubroidea</taxon>
        <taxon>Viperidae</taxon>
        <taxon>Crotalinae</taxon>
        <taxon>Crotalus</taxon>
    </lineage>
</organism>
<feature type="domain" description="Integrase zinc-binding" evidence="2">
    <location>
        <begin position="110"/>
        <end position="168"/>
    </location>
</feature>
<dbReference type="PANTHER" id="PTHR37984:SF15">
    <property type="entry name" value="INTEGRASE CATALYTIC DOMAIN-CONTAINING PROTEIN"/>
    <property type="match status" value="1"/>
</dbReference>
<name>A0AAW1B0D8_CROAD</name>
<dbReference type="AlphaFoldDB" id="A0AAW1B0D8"/>
<dbReference type="Proteomes" id="UP001474421">
    <property type="component" value="Unassembled WGS sequence"/>
</dbReference>
<dbReference type="Gene3D" id="3.30.420.10">
    <property type="entry name" value="Ribonuclease H-like superfamily/Ribonuclease H"/>
    <property type="match status" value="1"/>
</dbReference>
<dbReference type="InterPro" id="IPR050951">
    <property type="entry name" value="Retrovirus_Pol_polyprotein"/>
</dbReference>
<dbReference type="SUPFAM" id="SSF53098">
    <property type="entry name" value="Ribonuclease H-like"/>
    <property type="match status" value="1"/>
</dbReference>
<dbReference type="InterPro" id="IPR036397">
    <property type="entry name" value="RNaseH_sf"/>
</dbReference>
<reference evidence="3 4" key="1">
    <citation type="journal article" date="2024" name="Proc. Natl. Acad. Sci. U.S.A.">
        <title>The genetic regulatory architecture and epigenomic basis for age-related changes in rattlesnake venom.</title>
        <authorList>
            <person name="Hogan M.P."/>
            <person name="Holding M.L."/>
            <person name="Nystrom G.S."/>
            <person name="Colston T.J."/>
            <person name="Bartlett D.A."/>
            <person name="Mason A.J."/>
            <person name="Ellsworth S.A."/>
            <person name="Rautsaw R.M."/>
            <person name="Lawrence K.C."/>
            <person name="Strickland J.L."/>
            <person name="He B."/>
            <person name="Fraser P."/>
            <person name="Margres M.J."/>
            <person name="Gilbert D.M."/>
            <person name="Gibbs H.L."/>
            <person name="Parkinson C.L."/>
            <person name="Rokyta D.R."/>
        </authorList>
    </citation>
    <scope>NUCLEOTIDE SEQUENCE [LARGE SCALE GENOMIC DNA]</scope>
    <source>
        <strain evidence="3">DRR0105</strain>
    </source>
</reference>
<comment type="caution">
    <text evidence="3">The sequence shown here is derived from an EMBL/GenBank/DDBJ whole genome shotgun (WGS) entry which is preliminary data.</text>
</comment>
<dbReference type="PANTHER" id="PTHR37984">
    <property type="entry name" value="PROTEIN CBG26694"/>
    <property type="match status" value="1"/>
</dbReference>
<evidence type="ECO:0000313" key="3">
    <source>
        <dbReference type="EMBL" id="KAK9395552.1"/>
    </source>
</evidence>